<reference evidence="1 2" key="1">
    <citation type="submission" date="2020-01" db="EMBL/GenBank/DDBJ databases">
        <title>Identification and distribution of gene clusters putatively required for synthesis of sphingolipid metabolism inhibitors in phylogenetically diverse species of the filamentous fungus Fusarium.</title>
        <authorList>
            <person name="Kim H.-S."/>
            <person name="Busman M."/>
            <person name="Brown D.W."/>
            <person name="Divon H."/>
            <person name="Uhlig S."/>
            <person name="Proctor R.H."/>
        </authorList>
    </citation>
    <scope>NUCLEOTIDE SEQUENCE [LARGE SCALE GENOMIC DNA]</scope>
    <source>
        <strain evidence="1 2">NRRL 20459</strain>
    </source>
</reference>
<evidence type="ECO:0000313" key="2">
    <source>
        <dbReference type="Proteomes" id="UP000554235"/>
    </source>
</evidence>
<sequence>MPSYGQIMRTHRNETRPGLVIEVMASGEARPHIGEASLIWNGERWLTTGVGATKTCRAVLTVLINLCILGNSIGLIQRQILPQPVDPSAPWSSVKVILGSKTKPWFTKALKPVSQDKHPLNNVDRQQRCLLALLSLRTAIWTLASIMLPNRPEADFSRDPSNPLVEAITNYELFHIEAYPFHIDMALSNKVAFKPTKDTIDSLVKFHEEVHCVDAMANTSDWPDKEKQCKELHEEFIFAINRLVLFSPAKALEGLEEGGAGELLGGMGNDIKEQILSLLKPLIPPCPSVDVVTQLSRLTPIMLENKMGLATGTQWVHQGIDVVSTNVINLGPQSVPAAVSGSLSTAILPVLTGH</sequence>
<accession>A0A8H4LBA0</accession>
<dbReference type="EMBL" id="JAADYS010001170">
    <property type="protein sequence ID" value="KAF4464578.1"/>
    <property type="molecule type" value="Genomic_DNA"/>
</dbReference>
<dbReference type="Proteomes" id="UP000554235">
    <property type="component" value="Unassembled WGS sequence"/>
</dbReference>
<organism evidence="1 2">
    <name type="scientific">Fusarium albosuccineum</name>
    <dbReference type="NCBI Taxonomy" id="1237068"/>
    <lineage>
        <taxon>Eukaryota</taxon>
        <taxon>Fungi</taxon>
        <taxon>Dikarya</taxon>
        <taxon>Ascomycota</taxon>
        <taxon>Pezizomycotina</taxon>
        <taxon>Sordariomycetes</taxon>
        <taxon>Hypocreomycetidae</taxon>
        <taxon>Hypocreales</taxon>
        <taxon>Nectriaceae</taxon>
        <taxon>Fusarium</taxon>
        <taxon>Fusarium decemcellulare species complex</taxon>
    </lineage>
</organism>
<proteinExistence type="predicted"/>
<dbReference type="AlphaFoldDB" id="A0A8H4LBA0"/>
<evidence type="ECO:0000313" key="1">
    <source>
        <dbReference type="EMBL" id="KAF4464578.1"/>
    </source>
</evidence>
<dbReference type="OrthoDB" id="5352472at2759"/>
<name>A0A8H4LBA0_9HYPO</name>
<comment type="caution">
    <text evidence="1">The sequence shown here is derived from an EMBL/GenBank/DDBJ whole genome shotgun (WGS) entry which is preliminary data.</text>
</comment>
<keyword evidence="2" id="KW-1185">Reference proteome</keyword>
<protein>
    <submittedName>
        <fullName evidence="1">Uncharacterized protein</fullName>
    </submittedName>
</protein>
<gene>
    <name evidence="1" type="ORF">FALBO_8588</name>
</gene>